<dbReference type="InterPro" id="IPR002073">
    <property type="entry name" value="PDEase_catalytic_dom"/>
</dbReference>
<sequence length="542" mass="62594">MKKFQKIKSHCSNFYKNLTPFPTKPITIKITSPSEKSKQIELTDSPKCESNPCETSTSKITENVPIIKTSDEFLITPFAQILGCLSKTILNFDNFKQIAGNNDDKENIHKMADEISSNLNWCLKLLKEIHINHSLSDLTNKKFVRLLTEELSPIDNNQINDYIYANFLDTHMEFDSLSRLRRISKLSSIHEETKLKKLQKYKPKQKYLFGVPCSDEEKMIELMNDCCNWNFNILQLSELTNNRPLTSIFYQILRQENLINLLKLDEKKLISFISIIESLYNSKLPYHNNLHAADVTKSSYILSQMNPVKKCLSNLDLFSLIFAAAIHDVDHKGLSNSFLSKTNLEFAILYNDNSILENHHLATSFAYLQNEDLNFIKSFSISEKSKFRRTVIDIVLATDMSKHMNLLSEMTTFLETKVEKNSEISLTKYNEKIIVLKNLVHCADLGNPTMELPVYQHWVKAIMAELFSQGDIEKSLGMTTSPMCDRETASIEMNQISFINVIVIPIWDIWSQLVHPHADFIMKQINVNKEYYQSIIDVENKN</sequence>
<dbReference type="PRINTS" id="PR00387">
    <property type="entry name" value="PDIESTERASE1"/>
</dbReference>
<gene>
    <name evidence="9" type="ORF">A3Q56_00851</name>
</gene>
<evidence type="ECO:0000313" key="10">
    <source>
        <dbReference type="Proteomes" id="UP000078046"/>
    </source>
</evidence>
<dbReference type="GO" id="GO:0046872">
    <property type="term" value="F:metal ion binding"/>
    <property type="evidence" value="ECO:0007669"/>
    <property type="project" value="UniProtKB-KW"/>
</dbReference>
<dbReference type="EC" id="3.1.4.-" evidence="7"/>
<feature type="domain" description="PDEase" evidence="8">
    <location>
        <begin position="211"/>
        <end position="539"/>
    </location>
</feature>
<feature type="binding site" evidence="5">
    <location>
        <position position="328"/>
    </location>
    <ligand>
        <name>AMP</name>
        <dbReference type="ChEBI" id="CHEBI:456215"/>
    </ligand>
</feature>
<keyword evidence="10" id="KW-1185">Reference proteome</keyword>
<dbReference type="PROSITE" id="PS51845">
    <property type="entry name" value="PDEASE_I_2"/>
    <property type="match status" value="1"/>
</dbReference>
<comment type="cofactor">
    <cofactor evidence="7">
        <name>a divalent metal cation</name>
        <dbReference type="ChEBI" id="CHEBI:60240"/>
    </cofactor>
    <text evidence="7">Binds 2 divalent metal cations per subunit. Site 1 may preferentially bind zinc ions, while site 2 has a preference for magnesium and/or manganese ions.</text>
</comment>
<dbReference type="Pfam" id="PF18100">
    <property type="entry name" value="PDE4_UCR"/>
    <property type="match status" value="1"/>
</dbReference>
<evidence type="ECO:0000313" key="9">
    <source>
        <dbReference type="EMBL" id="OAF71378.1"/>
    </source>
</evidence>
<comment type="caution">
    <text evidence="9">The sequence shown here is derived from an EMBL/GenBank/DDBJ whole genome shotgun (WGS) entry which is preliminary data.</text>
</comment>
<dbReference type="InterPro" id="IPR040844">
    <property type="entry name" value="PDE4_UCR"/>
</dbReference>
<keyword evidence="2 7" id="KW-0378">Hydrolase</keyword>
<feature type="binding site" evidence="6">
    <location>
        <position position="327"/>
    </location>
    <ligand>
        <name>Zn(2+)</name>
        <dbReference type="ChEBI" id="CHEBI:29105"/>
        <label>1</label>
    </ligand>
</feature>
<evidence type="ECO:0000256" key="3">
    <source>
        <dbReference type="ARBA" id="ARBA00023149"/>
    </source>
</evidence>
<protein>
    <recommendedName>
        <fullName evidence="7">Phosphodiesterase</fullName>
        <ecNumber evidence="7">3.1.4.-</ecNumber>
    </recommendedName>
</protein>
<accession>A0A177BAN4</accession>
<keyword evidence="3" id="KW-0114">cAMP</keyword>
<dbReference type="Proteomes" id="UP000078046">
    <property type="component" value="Unassembled WGS sequence"/>
</dbReference>
<reference evidence="9 10" key="1">
    <citation type="submission" date="2016-04" db="EMBL/GenBank/DDBJ databases">
        <title>The genome of Intoshia linei affirms orthonectids as highly simplified spiralians.</title>
        <authorList>
            <person name="Mikhailov K.V."/>
            <person name="Slusarev G.S."/>
            <person name="Nikitin M.A."/>
            <person name="Logacheva M.D."/>
            <person name="Penin A."/>
            <person name="Aleoshin V."/>
            <person name="Panchin Y.V."/>
        </authorList>
    </citation>
    <scope>NUCLEOTIDE SEQUENCE [LARGE SCALE GENOMIC DNA]</scope>
    <source>
        <strain evidence="9">Intl2013</strain>
        <tissue evidence="9">Whole animal</tissue>
    </source>
</reference>
<feature type="binding site" evidence="6">
    <location>
        <position position="444"/>
    </location>
    <ligand>
        <name>Zn(2+)</name>
        <dbReference type="ChEBI" id="CHEBI:29105"/>
        <label>1</label>
    </ligand>
</feature>
<dbReference type="CDD" id="cd00077">
    <property type="entry name" value="HDc"/>
    <property type="match status" value="1"/>
</dbReference>
<evidence type="ECO:0000256" key="6">
    <source>
        <dbReference type="PIRSR" id="PIRSR623088-3"/>
    </source>
</evidence>
<dbReference type="Gene3D" id="1.10.1300.10">
    <property type="entry name" value="3'5'-cyclic nucleotide phosphodiesterase, catalytic domain"/>
    <property type="match status" value="1"/>
</dbReference>
<dbReference type="InterPro" id="IPR023088">
    <property type="entry name" value="PDEase"/>
</dbReference>
<evidence type="ECO:0000259" key="8">
    <source>
        <dbReference type="PROSITE" id="PS51845"/>
    </source>
</evidence>
<feature type="binding site" evidence="5">
    <location>
        <position position="444"/>
    </location>
    <ligand>
        <name>AMP</name>
        <dbReference type="ChEBI" id="CHEBI:456215"/>
    </ligand>
</feature>
<feature type="binding site" evidence="6">
    <location>
        <position position="328"/>
    </location>
    <ligand>
        <name>Zn(2+)</name>
        <dbReference type="ChEBI" id="CHEBI:29105"/>
        <label>1</label>
    </ligand>
</feature>
<proteinExistence type="inferred from homology"/>
<feature type="binding site" evidence="6">
    <location>
        <position position="328"/>
    </location>
    <ligand>
        <name>Zn(2+)</name>
        <dbReference type="ChEBI" id="CHEBI:29105"/>
        <label>2</label>
    </ligand>
</feature>
<evidence type="ECO:0000256" key="2">
    <source>
        <dbReference type="ARBA" id="ARBA00022801"/>
    </source>
</evidence>
<comment type="similarity">
    <text evidence="7">Belongs to the cyclic nucleotide phosphodiesterase family.</text>
</comment>
<dbReference type="GO" id="GO:0007165">
    <property type="term" value="P:signal transduction"/>
    <property type="evidence" value="ECO:0007669"/>
    <property type="project" value="InterPro"/>
</dbReference>
<dbReference type="GO" id="GO:0004114">
    <property type="term" value="F:3',5'-cyclic-nucleotide phosphodiesterase activity"/>
    <property type="evidence" value="ECO:0007669"/>
    <property type="project" value="InterPro"/>
</dbReference>
<dbReference type="AlphaFoldDB" id="A0A177BAN4"/>
<dbReference type="InterPro" id="IPR036971">
    <property type="entry name" value="PDEase_catalytic_dom_sf"/>
</dbReference>
<keyword evidence="1 6" id="KW-0479">Metal-binding</keyword>
<evidence type="ECO:0000256" key="5">
    <source>
        <dbReference type="PIRSR" id="PIRSR623088-2"/>
    </source>
</evidence>
<evidence type="ECO:0000256" key="4">
    <source>
        <dbReference type="PIRSR" id="PIRSR623088-1"/>
    </source>
</evidence>
<feature type="binding site" evidence="6">
    <location>
        <position position="291"/>
    </location>
    <ligand>
        <name>Zn(2+)</name>
        <dbReference type="ChEBI" id="CHEBI:29105"/>
        <label>1</label>
    </ligand>
</feature>
<evidence type="ECO:0000256" key="1">
    <source>
        <dbReference type="ARBA" id="ARBA00022723"/>
    </source>
</evidence>
<evidence type="ECO:0000256" key="7">
    <source>
        <dbReference type="RuleBase" id="RU363067"/>
    </source>
</evidence>
<dbReference type="SUPFAM" id="SSF109604">
    <property type="entry name" value="HD-domain/PDEase-like"/>
    <property type="match status" value="1"/>
</dbReference>
<dbReference type="PANTHER" id="PTHR11347">
    <property type="entry name" value="CYCLIC NUCLEOTIDE PHOSPHODIESTERASE"/>
    <property type="match status" value="1"/>
</dbReference>
<dbReference type="InterPro" id="IPR003607">
    <property type="entry name" value="HD/PDEase_dom"/>
</dbReference>
<organism evidence="9 10">
    <name type="scientific">Intoshia linei</name>
    <dbReference type="NCBI Taxonomy" id="1819745"/>
    <lineage>
        <taxon>Eukaryota</taxon>
        <taxon>Metazoa</taxon>
        <taxon>Spiralia</taxon>
        <taxon>Lophotrochozoa</taxon>
        <taxon>Mesozoa</taxon>
        <taxon>Orthonectida</taxon>
        <taxon>Rhopaluridae</taxon>
        <taxon>Intoshia</taxon>
    </lineage>
</organism>
<dbReference type="Pfam" id="PF00233">
    <property type="entry name" value="PDEase_I"/>
    <property type="match status" value="1"/>
</dbReference>
<feature type="binding site" evidence="5">
    <location>
        <begin position="287"/>
        <end position="291"/>
    </location>
    <ligand>
        <name>AMP</name>
        <dbReference type="ChEBI" id="CHEBI:456215"/>
    </ligand>
</feature>
<feature type="binding site" evidence="5">
    <location>
        <position position="495"/>
    </location>
    <ligand>
        <name>AMP</name>
        <dbReference type="ChEBI" id="CHEBI:456215"/>
    </ligand>
</feature>
<dbReference type="OrthoDB" id="189220at2759"/>
<dbReference type="PROSITE" id="PS00126">
    <property type="entry name" value="PDEASE_I_1"/>
    <property type="match status" value="1"/>
</dbReference>
<feature type="active site" description="Proton donor" evidence="4">
    <location>
        <position position="287"/>
    </location>
</feature>
<name>A0A177BAN4_9BILA</name>
<dbReference type="InterPro" id="IPR023174">
    <property type="entry name" value="PDEase_CS"/>
</dbReference>
<dbReference type="EMBL" id="LWCA01000056">
    <property type="protein sequence ID" value="OAF71378.1"/>
    <property type="molecule type" value="Genomic_DNA"/>
</dbReference>